<keyword evidence="1" id="KW-0732">Signal</keyword>
<dbReference type="EMBL" id="SGSU01000007">
    <property type="protein sequence ID" value="RZG67347.1"/>
    <property type="molecule type" value="Genomic_DNA"/>
</dbReference>
<dbReference type="AlphaFoldDB" id="A0A4Q7AV09"/>
<sequence length="177" mass="19962">MQKITLFKIGLLALIFVSAQHALAAVSAETAFTQMESQNRLKLIGKWHCRSEIAEYQIKTNTRDEYRADGTYRSESVTQIRQGERERQSSIHVEAGWSLKGNTIRLSQIQLKAVQSDDPAYAARLKEVFQKFDWAENQMLSLSGSSLAFLPVAPMASGMPIHCQKTMKDDPVLMLNQ</sequence>
<reference evidence="2 3" key="1">
    <citation type="submission" date="2019-02" db="EMBL/GenBank/DDBJ databases">
        <title>The Batch Genome Submission of Acinetobacter spp. strains.</title>
        <authorList>
            <person name="Qin J."/>
            <person name="Hu Y."/>
            <person name="Ye H."/>
            <person name="Wei L."/>
            <person name="Feng Y."/>
            <person name="Zong Z."/>
        </authorList>
    </citation>
    <scope>NUCLEOTIDE SEQUENCE [LARGE SCALE GENOMIC DNA]</scope>
    <source>
        <strain evidence="2 3">WCHABo060081</strain>
    </source>
</reference>
<evidence type="ECO:0000313" key="2">
    <source>
        <dbReference type="EMBL" id="RZG67347.1"/>
    </source>
</evidence>
<evidence type="ECO:0000256" key="1">
    <source>
        <dbReference type="SAM" id="SignalP"/>
    </source>
</evidence>
<proteinExistence type="predicted"/>
<evidence type="ECO:0000313" key="3">
    <source>
        <dbReference type="Proteomes" id="UP000293483"/>
    </source>
</evidence>
<gene>
    <name evidence="2" type="ORF">EXE25_07440</name>
</gene>
<dbReference type="Proteomes" id="UP000293483">
    <property type="component" value="Unassembled WGS sequence"/>
</dbReference>
<name>A0A4Q7AV09_9GAMM</name>
<organism evidence="2 3">
    <name type="scientific">Acinetobacter bouvetii</name>
    <dbReference type="NCBI Taxonomy" id="202951"/>
    <lineage>
        <taxon>Bacteria</taxon>
        <taxon>Pseudomonadati</taxon>
        <taxon>Pseudomonadota</taxon>
        <taxon>Gammaproteobacteria</taxon>
        <taxon>Moraxellales</taxon>
        <taxon>Moraxellaceae</taxon>
        <taxon>Acinetobacter</taxon>
    </lineage>
</organism>
<feature type="chain" id="PRO_5020274436" evidence="1">
    <location>
        <begin position="25"/>
        <end position="177"/>
    </location>
</feature>
<comment type="caution">
    <text evidence="2">The sequence shown here is derived from an EMBL/GenBank/DDBJ whole genome shotgun (WGS) entry which is preliminary data.</text>
</comment>
<protein>
    <submittedName>
        <fullName evidence="2">Uncharacterized protein</fullName>
    </submittedName>
</protein>
<feature type="signal peptide" evidence="1">
    <location>
        <begin position="1"/>
        <end position="24"/>
    </location>
</feature>
<accession>A0A4Q7AV09</accession>